<keyword evidence="2" id="KW-1185">Reference proteome</keyword>
<name>A0ABU5EUK1_9BACT</name>
<dbReference type="RefSeq" id="WP_320685089.1">
    <property type="nucleotide sequence ID" value="NZ_JAXBLV010000013.1"/>
</dbReference>
<dbReference type="InterPro" id="IPR008767">
    <property type="entry name" value="Phage_SPP1_head-tail_adaptor"/>
</dbReference>
<gene>
    <name evidence="1" type="ORF">R5W23_000841</name>
</gene>
<dbReference type="Gene3D" id="2.40.10.270">
    <property type="entry name" value="Bacteriophage SPP1 head-tail adaptor protein"/>
    <property type="match status" value="1"/>
</dbReference>
<sequence length="104" mass="11565">MARAGDYRDRVQWLQRVKGKDGFGDRRAGDTWTDAGALWAAIEDVIANREGVKESEKQKTSATVRLRNYPGVVAGDKLQDLDGNVWLVKTAVNGDNELTCDVER</sequence>
<organism evidence="1 2">
    <name type="scientific">Gemmata algarum</name>
    <dbReference type="NCBI Taxonomy" id="2975278"/>
    <lineage>
        <taxon>Bacteria</taxon>
        <taxon>Pseudomonadati</taxon>
        <taxon>Planctomycetota</taxon>
        <taxon>Planctomycetia</taxon>
        <taxon>Gemmatales</taxon>
        <taxon>Gemmataceae</taxon>
        <taxon>Gemmata</taxon>
    </lineage>
</organism>
<dbReference type="Pfam" id="PF05521">
    <property type="entry name" value="Phage_HCP"/>
    <property type="match status" value="1"/>
</dbReference>
<evidence type="ECO:0000313" key="1">
    <source>
        <dbReference type="EMBL" id="MDY3558120.1"/>
    </source>
</evidence>
<dbReference type="InterPro" id="IPR038666">
    <property type="entry name" value="SSP1_head-tail_sf"/>
</dbReference>
<protein>
    <submittedName>
        <fullName evidence="1">Head-tail adaptor protein</fullName>
    </submittedName>
</protein>
<dbReference type="Proteomes" id="UP001272242">
    <property type="component" value="Unassembled WGS sequence"/>
</dbReference>
<accession>A0ABU5EUK1</accession>
<reference evidence="2" key="1">
    <citation type="journal article" date="2023" name="Mar. Drugs">
        <title>Gemmata algarum, a Novel Planctomycete Isolated from an Algal Mat, Displays Antimicrobial Activity.</title>
        <authorList>
            <person name="Kumar G."/>
            <person name="Kallscheuer N."/>
            <person name="Kashif M."/>
            <person name="Ahamad S."/>
            <person name="Jagadeeshwari U."/>
            <person name="Pannikurungottu S."/>
            <person name="Haufschild T."/>
            <person name="Kabuu M."/>
            <person name="Sasikala C."/>
            <person name="Jogler C."/>
            <person name="Ramana C."/>
        </authorList>
    </citation>
    <scope>NUCLEOTIDE SEQUENCE [LARGE SCALE GENOMIC DNA]</scope>
    <source>
        <strain evidence="2">JC673</strain>
    </source>
</reference>
<evidence type="ECO:0000313" key="2">
    <source>
        <dbReference type="Proteomes" id="UP001272242"/>
    </source>
</evidence>
<proteinExistence type="predicted"/>
<dbReference type="EMBL" id="JAXBLV010000013">
    <property type="protein sequence ID" value="MDY3558120.1"/>
    <property type="molecule type" value="Genomic_DNA"/>
</dbReference>
<comment type="caution">
    <text evidence="1">The sequence shown here is derived from an EMBL/GenBank/DDBJ whole genome shotgun (WGS) entry which is preliminary data.</text>
</comment>